<keyword evidence="2" id="KW-0689">Ribosomal protein</keyword>
<comment type="caution">
    <text evidence="4">The sequence shown here is derived from an EMBL/GenBank/DDBJ whole genome shotgun (WGS) entry which is preliminary data.</text>
</comment>
<dbReference type="STRING" id="44689.Q55D72"/>
<evidence type="ECO:0000256" key="1">
    <source>
        <dbReference type="ARBA" id="ARBA00005589"/>
    </source>
</evidence>
<dbReference type="FunCoup" id="Q55D72">
    <property type="interactions" value="279"/>
</dbReference>
<evidence type="ECO:0000313" key="4">
    <source>
        <dbReference type="EMBL" id="EAL72231.1"/>
    </source>
</evidence>
<evidence type="ECO:0008006" key="6">
    <source>
        <dbReference type="Google" id="ProtNLM"/>
    </source>
</evidence>
<dbReference type="GeneID" id="8617215"/>
<dbReference type="eggNOG" id="ENOG502RDE0">
    <property type="taxonomic scope" value="Eukaryota"/>
</dbReference>
<dbReference type="VEuPathDB" id="AmoebaDB:DDB_G0269762"/>
<accession>Q55D72</accession>
<dbReference type="KEGG" id="ddi:DDB_G0269762"/>
<dbReference type="SUPFAM" id="SSF46911">
    <property type="entry name" value="Ribosomal protein S18"/>
    <property type="match status" value="1"/>
</dbReference>
<evidence type="ECO:0000256" key="2">
    <source>
        <dbReference type="ARBA" id="ARBA00022980"/>
    </source>
</evidence>
<dbReference type="GO" id="GO:0005763">
    <property type="term" value="C:mitochondrial small ribosomal subunit"/>
    <property type="evidence" value="ECO:0000318"/>
    <property type="project" value="GO_Central"/>
</dbReference>
<dbReference type="GO" id="GO:0070181">
    <property type="term" value="F:small ribosomal subunit rRNA binding"/>
    <property type="evidence" value="ECO:0000318"/>
    <property type="project" value="GO_Central"/>
</dbReference>
<dbReference type="InterPro" id="IPR036870">
    <property type="entry name" value="Ribosomal_bS18_sf"/>
</dbReference>
<comment type="similarity">
    <text evidence="1">Belongs to the bacterial ribosomal protein bS18 family.</text>
</comment>
<dbReference type="Pfam" id="PF01084">
    <property type="entry name" value="Ribosomal_S18"/>
    <property type="match status" value="1"/>
</dbReference>
<sequence>MQSIIRLSIKNKNLFLKNKGQISITRNYCNDHSGNHDHSISFEKFKENRELIKKKSELIKEITKSRLLGQLDTVNNLQQQVSSIENALDPKIEQFSIQSKEQKEAELQLWKRFLEKKGVVTRSQLASVNKFEFERFKANGLLDAEAEKLKKDKEKEFESKRPIDETTGMKIPIHKVTQTEKIRYDPILRDAFPSPLVADQKVGGIDEEIDQLDEEDHDEEFSLENKESKIKMLIEKMEDQSNKDPQFKLMVMNFLDDGIPLKDKLIFRDDFEISAETLKSFSMVNEADDDQLDSQVELSEKEKKVIGIAQQKILDLQIKEIAKDYKFNSSLEQKRLDILFRNNTILRYKAKEAGAIQKDGSIDMKKLLQQPLGIEDLTRYSLDFSSENSGNYIYQDGQLLKQFDDGFTMPYEKLYEEDVKSQKKLDKLKSAANKLICFTNGKGSAREVEEILEEFSLSEMDALHTFIDMFGSDLVEYSLNLPSEGKYMDAVYEYLENEKERRTMMLGDSFRDHVTLSPNEAEEFPTHEIMLPEDRVLVTKEDSPMVKAFKDRVIQEGLLNDFQTKIDLVNDQPQYESHLFMEEYKAKLYENEKQLQKDLLETRDPMMIRNFIKYKYDQQKELLDQKKEQEYNDHTSTMNEIVQEVSQGSLSNIDPPIYHPVTGKLFTPKKKNPKCLLCQNPNWQVDPLNTPFLSIYLNKAGDMLPRHFSGNCLKHQKKIVKTIRQAKSLGIFSYKNGTFTIYNPNVYSLTNQELEEYNKWLNGTYTKEELQQVYDEYEASKELRFKPTWTEAVELPKGKQQEKVLMEFGMENNDLNKVYGKDKQ</sequence>
<dbReference type="InterPro" id="IPR001648">
    <property type="entry name" value="Ribosomal_bS18"/>
</dbReference>
<dbReference type="InParanoid" id="Q55D72"/>
<evidence type="ECO:0000256" key="3">
    <source>
        <dbReference type="ARBA" id="ARBA00023274"/>
    </source>
</evidence>
<dbReference type="GO" id="GO:0003735">
    <property type="term" value="F:structural constituent of ribosome"/>
    <property type="evidence" value="ECO:0000318"/>
    <property type="project" value="GO_Central"/>
</dbReference>
<dbReference type="EMBL" id="AAFI02000005">
    <property type="protein sequence ID" value="EAL72231.1"/>
    <property type="molecule type" value="Genomic_DNA"/>
</dbReference>
<dbReference type="GO" id="GO:0006412">
    <property type="term" value="P:translation"/>
    <property type="evidence" value="ECO:0000318"/>
    <property type="project" value="GO_Central"/>
</dbReference>
<dbReference type="Proteomes" id="UP000002195">
    <property type="component" value="Unassembled WGS sequence"/>
</dbReference>
<dbReference type="Gene3D" id="4.10.640.10">
    <property type="entry name" value="Ribosomal protein S18"/>
    <property type="match status" value="1"/>
</dbReference>
<dbReference type="HOGENOM" id="CLU_343696_0_0_1"/>
<keyword evidence="3" id="KW-0687">Ribonucleoprotein</keyword>
<dbReference type="PaxDb" id="44689-DDB0190536"/>
<reference evidence="4 5" key="1">
    <citation type="journal article" date="2005" name="Nature">
        <title>The genome of the social amoeba Dictyostelium discoideum.</title>
        <authorList>
            <consortium name="The Dictyostelium discoideum Sequencing Consortium"/>
            <person name="Eichinger L."/>
            <person name="Pachebat J.A."/>
            <person name="Glockner G."/>
            <person name="Rajandream M.A."/>
            <person name="Sucgang R."/>
            <person name="Berriman M."/>
            <person name="Song J."/>
            <person name="Olsen R."/>
            <person name="Szafranski K."/>
            <person name="Xu Q."/>
            <person name="Tunggal B."/>
            <person name="Kummerfeld S."/>
            <person name="Madera M."/>
            <person name="Konfortov B.A."/>
            <person name="Rivero F."/>
            <person name="Bankier A.T."/>
            <person name="Lehmann R."/>
            <person name="Hamlin N."/>
            <person name="Davies R."/>
            <person name="Gaudet P."/>
            <person name="Fey P."/>
            <person name="Pilcher K."/>
            <person name="Chen G."/>
            <person name="Saunders D."/>
            <person name="Sodergren E."/>
            <person name="Davis P."/>
            <person name="Kerhornou A."/>
            <person name="Nie X."/>
            <person name="Hall N."/>
            <person name="Anjard C."/>
            <person name="Hemphill L."/>
            <person name="Bason N."/>
            <person name="Farbrother P."/>
            <person name="Desany B."/>
            <person name="Just E."/>
            <person name="Morio T."/>
            <person name="Rost R."/>
            <person name="Churcher C."/>
            <person name="Cooper J."/>
            <person name="Haydock S."/>
            <person name="van Driessche N."/>
            <person name="Cronin A."/>
            <person name="Goodhead I."/>
            <person name="Muzny D."/>
            <person name="Mourier T."/>
            <person name="Pain A."/>
            <person name="Lu M."/>
            <person name="Harper D."/>
            <person name="Lindsay R."/>
            <person name="Hauser H."/>
            <person name="James K."/>
            <person name="Quiles M."/>
            <person name="Madan Babu M."/>
            <person name="Saito T."/>
            <person name="Buchrieser C."/>
            <person name="Wardroper A."/>
            <person name="Felder M."/>
            <person name="Thangavelu M."/>
            <person name="Johnson D."/>
            <person name="Knights A."/>
            <person name="Loulseged H."/>
            <person name="Mungall K."/>
            <person name="Oliver K."/>
            <person name="Price C."/>
            <person name="Quail M.A."/>
            <person name="Urushihara H."/>
            <person name="Hernandez J."/>
            <person name="Rabbinowitsch E."/>
            <person name="Steffen D."/>
            <person name="Sanders M."/>
            <person name="Ma J."/>
            <person name="Kohara Y."/>
            <person name="Sharp S."/>
            <person name="Simmonds M."/>
            <person name="Spiegler S."/>
            <person name="Tivey A."/>
            <person name="Sugano S."/>
            <person name="White B."/>
            <person name="Walker D."/>
            <person name="Woodward J."/>
            <person name="Winckler T."/>
            <person name="Tanaka Y."/>
            <person name="Shaulsky G."/>
            <person name="Schleicher M."/>
            <person name="Weinstock G."/>
            <person name="Rosenthal A."/>
            <person name="Cox E.C."/>
            <person name="Chisholm R.L."/>
            <person name="Gibbs R."/>
            <person name="Loomis W.F."/>
            <person name="Platzer M."/>
            <person name="Kay R.R."/>
            <person name="Williams J."/>
            <person name="Dear P.H."/>
            <person name="Noegel A.A."/>
            <person name="Barrell B."/>
            <person name="Kuspa A."/>
        </authorList>
    </citation>
    <scope>NUCLEOTIDE SEQUENCE [LARGE SCALE GENOMIC DNA]</scope>
    <source>
        <strain evidence="4 5">AX4</strain>
    </source>
</reference>
<gene>
    <name evidence="4" type="ORF">DDB_G0269762</name>
</gene>
<dbReference type="RefSeq" id="XP_646259.1">
    <property type="nucleotide sequence ID" value="XM_641167.1"/>
</dbReference>
<keyword evidence="5" id="KW-1185">Reference proteome</keyword>
<dbReference type="OMA" id="MEFGMEN"/>
<dbReference type="AlphaFoldDB" id="Q55D72"/>
<dbReference type="PANTHER" id="PTHR13479:SF40">
    <property type="entry name" value="SMALL RIBOSOMAL SUBUNIT PROTEIN BS18M"/>
    <property type="match status" value="1"/>
</dbReference>
<proteinExistence type="inferred from homology"/>
<dbReference type="dictyBase" id="DDB_G0269762"/>
<organism evidence="4 5">
    <name type="scientific">Dictyostelium discoideum</name>
    <name type="common">Social amoeba</name>
    <dbReference type="NCBI Taxonomy" id="44689"/>
    <lineage>
        <taxon>Eukaryota</taxon>
        <taxon>Amoebozoa</taxon>
        <taxon>Evosea</taxon>
        <taxon>Eumycetozoa</taxon>
        <taxon>Dictyostelia</taxon>
        <taxon>Dictyosteliales</taxon>
        <taxon>Dictyosteliaceae</taxon>
        <taxon>Dictyostelium</taxon>
    </lineage>
</organism>
<name>Q55D72_DICDI</name>
<protein>
    <recommendedName>
        <fullName evidence="6">Ribosomal protein S18</fullName>
    </recommendedName>
</protein>
<evidence type="ECO:0000313" key="5">
    <source>
        <dbReference type="Proteomes" id="UP000002195"/>
    </source>
</evidence>
<dbReference type="PANTHER" id="PTHR13479">
    <property type="entry name" value="30S RIBOSOMAL PROTEIN S18"/>
    <property type="match status" value="1"/>
</dbReference>